<dbReference type="EMBL" id="JBHSIZ010000045">
    <property type="protein sequence ID" value="MFC4961228.1"/>
    <property type="molecule type" value="Genomic_DNA"/>
</dbReference>
<dbReference type="InterPro" id="IPR009081">
    <property type="entry name" value="PP-bd_ACP"/>
</dbReference>
<dbReference type="InterPro" id="IPR010071">
    <property type="entry name" value="AA_adenyl_dom"/>
</dbReference>
<comment type="cofactor">
    <cofactor evidence="1">
        <name>pantetheine 4'-phosphate</name>
        <dbReference type="ChEBI" id="CHEBI:47942"/>
    </cofactor>
</comment>
<dbReference type="InterPro" id="IPR025110">
    <property type="entry name" value="AMP-bd_C"/>
</dbReference>
<dbReference type="Pfam" id="PF00668">
    <property type="entry name" value="Condensation"/>
    <property type="match status" value="2"/>
</dbReference>
<dbReference type="NCBIfam" id="TIGR01733">
    <property type="entry name" value="AA-adenyl-dom"/>
    <property type="match status" value="1"/>
</dbReference>
<dbReference type="InterPro" id="IPR000873">
    <property type="entry name" value="AMP-dep_synth/lig_dom"/>
</dbReference>
<dbReference type="SMART" id="SM00823">
    <property type="entry name" value="PKS_PP"/>
    <property type="match status" value="1"/>
</dbReference>
<feature type="compositionally biased region" description="Low complexity" evidence="4">
    <location>
        <begin position="585"/>
        <end position="601"/>
    </location>
</feature>
<dbReference type="SMART" id="SM01294">
    <property type="entry name" value="PKS_PP_betabranch"/>
    <property type="match status" value="1"/>
</dbReference>
<dbReference type="Pfam" id="PF00550">
    <property type="entry name" value="PP-binding"/>
    <property type="match status" value="1"/>
</dbReference>
<evidence type="ECO:0000256" key="4">
    <source>
        <dbReference type="SAM" id="MobiDB-lite"/>
    </source>
</evidence>
<feature type="region of interest" description="Disordered" evidence="4">
    <location>
        <begin position="1088"/>
        <end position="1119"/>
    </location>
</feature>
<dbReference type="Gene3D" id="1.10.1200.10">
    <property type="entry name" value="ACP-like"/>
    <property type="match status" value="1"/>
</dbReference>
<dbReference type="PROSITE" id="PS50075">
    <property type="entry name" value="CARRIER"/>
    <property type="match status" value="1"/>
</dbReference>
<dbReference type="InterPro" id="IPR020845">
    <property type="entry name" value="AMP-binding_CS"/>
</dbReference>
<proteinExistence type="predicted"/>
<dbReference type="Pfam" id="PF13193">
    <property type="entry name" value="AMP-binding_C"/>
    <property type="match status" value="1"/>
</dbReference>
<dbReference type="PANTHER" id="PTHR45527:SF14">
    <property type="entry name" value="PLIPASTATIN SYNTHASE SUBUNIT B"/>
    <property type="match status" value="1"/>
</dbReference>
<dbReference type="Proteomes" id="UP001595834">
    <property type="component" value="Unassembled WGS sequence"/>
</dbReference>
<dbReference type="Gene3D" id="3.40.50.980">
    <property type="match status" value="2"/>
</dbReference>
<evidence type="ECO:0000313" key="6">
    <source>
        <dbReference type="EMBL" id="MFC4961228.1"/>
    </source>
</evidence>
<name>A0ABV9UXT3_9ACTN</name>
<evidence type="ECO:0000313" key="7">
    <source>
        <dbReference type="Proteomes" id="UP001595834"/>
    </source>
</evidence>
<dbReference type="InterPro" id="IPR020806">
    <property type="entry name" value="PKS_PP-bd"/>
</dbReference>
<evidence type="ECO:0000259" key="5">
    <source>
        <dbReference type="PROSITE" id="PS50075"/>
    </source>
</evidence>
<gene>
    <name evidence="6" type="ORF">ACFPFX_33555</name>
</gene>
<dbReference type="InterPro" id="IPR001242">
    <property type="entry name" value="Condensation_dom"/>
</dbReference>
<feature type="region of interest" description="Disordered" evidence="4">
    <location>
        <begin position="585"/>
        <end position="619"/>
    </location>
</feature>
<dbReference type="SUPFAM" id="SSF52777">
    <property type="entry name" value="CoA-dependent acyltransferases"/>
    <property type="match status" value="4"/>
</dbReference>
<keyword evidence="2" id="KW-0596">Phosphopantetheine</keyword>
<organism evidence="6 7">
    <name type="scientific">Streptomyces mauvecolor</name>
    <dbReference type="NCBI Taxonomy" id="58345"/>
    <lineage>
        <taxon>Bacteria</taxon>
        <taxon>Bacillati</taxon>
        <taxon>Actinomycetota</taxon>
        <taxon>Actinomycetes</taxon>
        <taxon>Kitasatosporales</taxon>
        <taxon>Streptomycetaceae</taxon>
        <taxon>Streptomyces</taxon>
    </lineage>
</organism>
<dbReference type="Gene3D" id="3.30.300.30">
    <property type="match status" value="1"/>
</dbReference>
<dbReference type="Pfam" id="PF00501">
    <property type="entry name" value="AMP-binding"/>
    <property type="match status" value="1"/>
</dbReference>
<dbReference type="InterPro" id="IPR036736">
    <property type="entry name" value="ACP-like_sf"/>
</dbReference>
<dbReference type="SUPFAM" id="SSF47336">
    <property type="entry name" value="ACP-like"/>
    <property type="match status" value="1"/>
</dbReference>
<dbReference type="InterPro" id="IPR006162">
    <property type="entry name" value="Ppantetheine_attach_site"/>
</dbReference>
<sequence>MRNEPGHVHAADHPSIPLTTRQHGIWMAQQLAPPARFQLASAFDIAGDLDPELYEAAFRFAVAETEPFRSRFAVTASGEPRQWAGSLPTWHMPVVDLRREPAPMAAALDWMRADIPRPLDLANGPAFRTAFLRLSEDRVCWYLLVHHLVVDGFGLALFARRLGAVYGALERGEAPEAGHQVPLDTLLDAESAYRSTPDFAADRAFWMANMAGWPGTVRPGESGPAGLGRDAPGPTDIGGTGGAPVRGASRMPADRVAALRARARELDVPWTVVATASAVLLDHVRTGGGDEVVVGFPVAGRTPKTAGAVTGAASNVLPLRVPVDPRRPAADLIRTVAEATALCLDHQRYRYEDLRRDLGFTGAVRDPYQLTANIVPFSFGRGFAGRPMTLRQLNTGAGEDLSVMVRPEHGRAGLMVEVHAEAGRYEPEEVAAEADRCVRLLDQLIDEPQRPVGELDLLAPEERRLLVPGIGAPASLSPRTLPELFEHWAALTPHAPAVGHGERQLTYAELNARANRLARTLIRRGAGPERTVAVLLPRSEDMVTAILAVSKTGAAYLPLDTAWPPEHTERILADAEPVCVLSETDPTGATAATTASPTGDAHPTDSDANPTDADRTGPLTPDHAAYVIYTSGSTGRPKGVVVPHRGPVALLEAGAAEFGFGPDDTWAMFHSCAFDFSVWEMWGALAHGGRLVVVPREVSRSPGAFLDLLARERVTVLNQTPSAFRSLEQAEAEEPERGRELALRWVIFCGEALSPAVVRSWYGRHQDSAPVLVNMYGITETAVLSTRLDLDREHGTARVVPIGKAIAGTRLYVLDNRLRPVPPGVAGELYVAGSGVARGYLRRPALTAQRFVADPFGPAGSRLYRSGDLVRARRDGSLEYLGRADDQVKIRGFRIEPAEVEAALLAAPGVAGGAVLASSGVPHAPARAGAARDQGADGAARLVAYVVLTREAAADDPGPALALLRGWLRERLPAHLVPSLFVPLDRLPLTPNGKLDRAALPAPHARAHTPSRAPDTLLEAELAVLYADLLAVEVEQVGADDDFFDLGGDSLQATRLVALVRRAGLGDRAELDVRDVFRHPTVAGLAAHLGDTGHAGDTSAASEPRPVPRLPLAEDRGPEPVPLSFGQRRFWFLHKLAGPDSTYNVPLALRWDGELDREALRAALGDLTDRHETLRTLIQQRDGQAVQHILPVTAARPEFTVQPVAPDQLAAALNAAAVRPFHLERELPLRTVLFTTDSSRGQTLLLLLHHIACDRASLHRLLDDLTTAYRARVKGAAPGWSPLPTQYADFTRWQRELLGTDGEPSALLAGQLAYWNKALAGLPERIPLPTDRAERAPSGRPAHTAGDTVAFAVPADVHGRLLELAADEQASLFLVVHAGLAALLTLLGAGTDIPIGTAVSDRADAELDGLVGFFVNTLALRTDTSGEPTFRELLGRVTQADLAAFAHQDVPFDLVVEAQGPRRAASGQAVFGRALFQVMLVLAPSLPERLELPGGSATVDLMGRGSAGFDLTFGLFERRAADGTCRGLDGVVEYRTDLFDRPTVEALCTRFARLLRTAAATPDIHVQDIDLSEPEEGVRAAGDAGAGGAG</sequence>
<protein>
    <submittedName>
        <fullName evidence="6">Amino acid adenylation domain-containing protein</fullName>
    </submittedName>
</protein>
<dbReference type="PANTHER" id="PTHR45527">
    <property type="entry name" value="NONRIBOSOMAL PEPTIDE SYNTHETASE"/>
    <property type="match status" value="1"/>
</dbReference>
<comment type="caution">
    <text evidence="6">The sequence shown here is derived from an EMBL/GenBank/DDBJ whole genome shotgun (WGS) entry which is preliminary data.</text>
</comment>
<evidence type="ECO:0000256" key="1">
    <source>
        <dbReference type="ARBA" id="ARBA00001957"/>
    </source>
</evidence>
<dbReference type="CDD" id="cd19540">
    <property type="entry name" value="LCL_NRPS-like"/>
    <property type="match status" value="1"/>
</dbReference>
<dbReference type="Gene3D" id="3.30.559.10">
    <property type="entry name" value="Chloramphenicol acetyltransferase-like domain"/>
    <property type="match status" value="2"/>
</dbReference>
<keyword evidence="7" id="KW-1185">Reference proteome</keyword>
<evidence type="ECO:0000256" key="2">
    <source>
        <dbReference type="ARBA" id="ARBA00022450"/>
    </source>
</evidence>
<dbReference type="CDD" id="cd17643">
    <property type="entry name" value="A_NRPS_Cytc1-like"/>
    <property type="match status" value="1"/>
</dbReference>
<dbReference type="RefSeq" id="WP_381229429.1">
    <property type="nucleotide sequence ID" value="NZ_JBHSIZ010000045.1"/>
</dbReference>
<dbReference type="SUPFAM" id="SSF56801">
    <property type="entry name" value="Acetyl-CoA synthetase-like"/>
    <property type="match status" value="1"/>
</dbReference>
<dbReference type="PROSITE" id="PS00012">
    <property type="entry name" value="PHOSPHOPANTETHEINE"/>
    <property type="match status" value="1"/>
</dbReference>
<dbReference type="InterPro" id="IPR023213">
    <property type="entry name" value="CAT-like_dom_sf"/>
</dbReference>
<keyword evidence="3" id="KW-0597">Phosphoprotein</keyword>
<dbReference type="InterPro" id="IPR045851">
    <property type="entry name" value="AMP-bd_C_sf"/>
</dbReference>
<evidence type="ECO:0000256" key="3">
    <source>
        <dbReference type="ARBA" id="ARBA00022553"/>
    </source>
</evidence>
<dbReference type="Gene3D" id="2.30.38.10">
    <property type="entry name" value="Luciferase, Domain 3"/>
    <property type="match status" value="1"/>
</dbReference>
<reference evidence="7" key="1">
    <citation type="journal article" date="2019" name="Int. J. Syst. Evol. Microbiol.">
        <title>The Global Catalogue of Microorganisms (GCM) 10K type strain sequencing project: providing services to taxonomists for standard genome sequencing and annotation.</title>
        <authorList>
            <consortium name="The Broad Institute Genomics Platform"/>
            <consortium name="The Broad Institute Genome Sequencing Center for Infectious Disease"/>
            <person name="Wu L."/>
            <person name="Ma J."/>
        </authorList>
    </citation>
    <scope>NUCLEOTIDE SEQUENCE [LARGE SCALE GENOMIC DNA]</scope>
    <source>
        <strain evidence="7">CCM 7224</strain>
    </source>
</reference>
<feature type="domain" description="Carrier" evidence="5">
    <location>
        <begin position="1013"/>
        <end position="1093"/>
    </location>
</feature>
<accession>A0ABV9UXT3</accession>
<dbReference type="PROSITE" id="PS00455">
    <property type="entry name" value="AMP_BINDING"/>
    <property type="match status" value="1"/>
</dbReference>
<feature type="region of interest" description="Disordered" evidence="4">
    <location>
        <begin position="218"/>
        <end position="248"/>
    </location>
</feature>
<dbReference type="Gene3D" id="3.30.559.30">
    <property type="entry name" value="Nonribosomal peptide synthetase, condensation domain"/>
    <property type="match status" value="2"/>
</dbReference>